<dbReference type="OrthoDB" id="5575at2759"/>
<keyword evidence="4" id="KW-1185">Reference proteome</keyword>
<evidence type="ECO:0000256" key="1">
    <source>
        <dbReference type="SAM" id="MobiDB-lite"/>
    </source>
</evidence>
<dbReference type="InParanoid" id="A0A2G5EZM2"/>
<dbReference type="EMBL" id="KZ305020">
    <property type="protein sequence ID" value="PIA61172.1"/>
    <property type="molecule type" value="Genomic_DNA"/>
</dbReference>
<dbReference type="Proteomes" id="UP000230069">
    <property type="component" value="Unassembled WGS sequence"/>
</dbReference>
<dbReference type="AlphaFoldDB" id="A0A2G5EZM2"/>
<feature type="compositionally biased region" description="Acidic residues" evidence="1">
    <location>
        <begin position="407"/>
        <end position="419"/>
    </location>
</feature>
<evidence type="ECO:0000313" key="4">
    <source>
        <dbReference type="Proteomes" id="UP000230069"/>
    </source>
</evidence>
<protein>
    <recommendedName>
        <fullName evidence="2">Pre-mRNA-splicing helicase BRR2-like plug domain-containing protein</fullName>
    </recommendedName>
</protein>
<name>A0A2G5EZM2_AQUCA</name>
<dbReference type="STRING" id="218851.A0A2G5EZM2"/>
<accession>A0A2G5EZM2</accession>
<organism evidence="3 4">
    <name type="scientific">Aquilegia coerulea</name>
    <name type="common">Rocky mountain columbine</name>
    <dbReference type="NCBI Taxonomy" id="218851"/>
    <lineage>
        <taxon>Eukaryota</taxon>
        <taxon>Viridiplantae</taxon>
        <taxon>Streptophyta</taxon>
        <taxon>Embryophyta</taxon>
        <taxon>Tracheophyta</taxon>
        <taxon>Spermatophyta</taxon>
        <taxon>Magnoliopsida</taxon>
        <taxon>Ranunculales</taxon>
        <taxon>Ranunculaceae</taxon>
        <taxon>Thalictroideae</taxon>
        <taxon>Aquilegia</taxon>
    </lineage>
</organism>
<sequence length="540" mass="59634">MEEEASASGFRLFGGGGGKLSVTTKGSCSSMDYVRKTVGEEDIPQKEMEGWQPFNTWREACVPQKEMEDWEPFTFRSVRPEEKKVEDIPMFGGGGVKRKFEESEDDTFVPEKGFYQPSSEDTWEAYQALITLVESQSKANLPGAVLCGVADEVLGVLKSKTISNPLEKKIEIEKIMNPIHDFVFNELVTVARQITDYYVIRPVKKSDDRVALFVPEEGFYQPKSEDTCTAYKLLLDTVRENLDSDQPQIVQCVVAHEILVILKDMGITNYVKKNKMESFLNYVSDDTFDLLVFIADLIKDFDEFKGTSSPGYTFGADAKGSSSSGWGADVNGSSSSGWNTLGSNAKGSSSSSDWGAGWDKFGSDVGKNEYIGQKPKWPRKVIEGFEFDAPAEALGTPLVLTYSSDEDEIEPKDLPEDDNASIPTADDVDVFDPIPDNVSIISDRVADISIDDVPDLVPDNVSVISDRVADISLNDLDENPASGDVVAGPASDNVDALSQIKLEYSSEEEIMYFDHDKARDDADKEDSDGWLKIDFDEDGI</sequence>
<evidence type="ECO:0000313" key="3">
    <source>
        <dbReference type="EMBL" id="PIA61172.1"/>
    </source>
</evidence>
<dbReference type="Pfam" id="PF21188">
    <property type="entry name" value="BRR2_plug"/>
    <property type="match status" value="1"/>
</dbReference>
<proteinExistence type="predicted"/>
<evidence type="ECO:0000259" key="2">
    <source>
        <dbReference type="Pfam" id="PF21188"/>
    </source>
</evidence>
<feature type="domain" description="Pre-mRNA-splicing helicase BRR2-like plug" evidence="2">
    <location>
        <begin position="123"/>
        <end position="189"/>
    </location>
</feature>
<reference evidence="3 4" key="1">
    <citation type="submission" date="2017-09" db="EMBL/GenBank/DDBJ databases">
        <title>WGS assembly of Aquilegia coerulea Goldsmith.</title>
        <authorList>
            <person name="Hodges S."/>
            <person name="Kramer E."/>
            <person name="Nordborg M."/>
            <person name="Tomkins J."/>
            <person name="Borevitz J."/>
            <person name="Derieg N."/>
            <person name="Yan J."/>
            <person name="Mihaltcheva S."/>
            <person name="Hayes R.D."/>
            <person name="Rokhsar D."/>
        </authorList>
    </citation>
    <scope>NUCLEOTIDE SEQUENCE [LARGE SCALE GENOMIC DNA]</scope>
    <source>
        <strain evidence="4">cv. Goldsmith</strain>
    </source>
</reference>
<gene>
    <name evidence="3" type="ORF">AQUCO_00300593v1</name>
</gene>
<feature type="region of interest" description="Disordered" evidence="1">
    <location>
        <begin position="407"/>
        <end position="428"/>
    </location>
</feature>
<dbReference type="InterPro" id="IPR048863">
    <property type="entry name" value="BRR2_plug"/>
</dbReference>